<proteinExistence type="predicted"/>
<evidence type="ECO:0000313" key="2">
    <source>
        <dbReference type="Proteomes" id="UP000071561"/>
    </source>
</evidence>
<protein>
    <recommendedName>
        <fullName evidence="3">Lipoprotein</fullName>
    </recommendedName>
</protein>
<dbReference type="RefSeq" id="WP_068395462.1">
    <property type="nucleotide sequence ID" value="NZ_CP014504.1"/>
</dbReference>
<keyword evidence="2" id="KW-1185">Reference proteome</keyword>
<sequence length="312" mass="34571">MTQLLKTTFAIASIAIISSCSTAKKTTMNTRLQSFKYNYCAPNIPYLQHEILWKDSIKVDLSKTDISPHDQLLCQILGISSAINELWTIKQTTKEPVSGTFLLRQKVTSRILLAQTQLQAVAAELDCEGERADMAAAYLDGINSKRNTRLTVGSVILGALTTVATAVITKNSVQTAVGVGGGLVSAGLGALTINPKGKQLEFEHEHNLLRTIWSEPKTNTDYPEFIWAMLHEKSFSNKGEVTLSQSIKNRWIQYEFDGHIDQDQEALLFGKGGYYRSDDLHTRATMINQLQSTIRSLNQDLTSLIAFIAKTD</sequence>
<dbReference type="EMBL" id="CP014504">
    <property type="protein sequence ID" value="AMP97246.1"/>
    <property type="molecule type" value="Genomic_DNA"/>
</dbReference>
<accession>A0A127V7D9</accession>
<evidence type="ECO:0000313" key="1">
    <source>
        <dbReference type="EMBL" id="AMP97246.1"/>
    </source>
</evidence>
<dbReference type="PROSITE" id="PS51257">
    <property type="entry name" value="PROKAR_LIPOPROTEIN"/>
    <property type="match status" value="1"/>
</dbReference>
<evidence type="ECO:0008006" key="3">
    <source>
        <dbReference type="Google" id="ProtNLM"/>
    </source>
</evidence>
<name>A0A127V7D9_9SPHI</name>
<gene>
    <name evidence="1" type="ORF">AY601_0278</name>
</gene>
<dbReference type="AlphaFoldDB" id="A0A127V7D9"/>
<organism evidence="1 2">
    <name type="scientific">Pedobacter cryoconitis</name>
    <dbReference type="NCBI Taxonomy" id="188932"/>
    <lineage>
        <taxon>Bacteria</taxon>
        <taxon>Pseudomonadati</taxon>
        <taxon>Bacteroidota</taxon>
        <taxon>Sphingobacteriia</taxon>
        <taxon>Sphingobacteriales</taxon>
        <taxon>Sphingobacteriaceae</taxon>
        <taxon>Pedobacter</taxon>
    </lineage>
</organism>
<dbReference type="Proteomes" id="UP000071561">
    <property type="component" value="Chromosome"/>
</dbReference>
<dbReference type="KEGG" id="pcm:AY601_0278"/>
<reference evidence="1 2" key="1">
    <citation type="submission" date="2016-03" db="EMBL/GenBank/DDBJ databases">
        <title>Complete genome sequence of Pedobacter cryoconitis PAMC 27485.</title>
        <authorList>
            <person name="Lee J."/>
            <person name="Kim O.-S."/>
        </authorList>
    </citation>
    <scope>NUCLEOTIDE SEQUENCE [LARGE SCALE GENOMIC DNA]</scope>
    <source>
        <strain evidence="1 2">PAMC 27485</strain>
    </source>
</reference>
<dbReference type="PATRIC" id="fig|188932.3.peg.281"/>
<dbReference type="OrthoDB" id="836646at2"/>